<name>A0A8T3VJD8_9EURY</name>
<dbReference type="Pfam" id="PF00919">
    <property type="entry name" value="UPF0004"/>
    <property type="match status" value="1"/>
</dbReference>
<evidence type="ECO:0000256" key="3">
    <source>
        <dbReference type="ARBA" id="ARBA00022485"/>
    </source>
</evidence>
<evidence type="ECO:0000259" key="14">
    <source>
        <dbReference type="PROSITE" id="PS51918"/>
    </source>
</evidence>
<keyword evidence="9 11" id="KW-0411">Iron-sulfur</keyword>
<dbReference type="PANTHER" id="PTHR11918:SF45">
    <property type="entry name" value="THREONYLCARBAMOYLADENOSINE TRNA METHYLTHIOTRANSFERASE"/>
    <property type="match status" value="1"/>
</dbReference>
<accession>A0A8T3VJD8</accession>
<keyword evidence="8 11" id="KW-0408">Iron</keyword>
<dbReference type="SFLD" id="SFLDS00029">
    <property type="entry name" value="Radical_SAM"/>
    <property type="match status" value="1"/>
</dbReference>
<dbReference type="PROSITE" id="PS01278">
    <property type="entry name" value="MTTASE_RADICAL"/>
    <property type="match status" value="1"/>
</dbReference>
<dbReference type="GO" id="GO:0051539">
    <property type="term" value="F:4 iron, 4 sulfur cluster binding"/>
    <property type="evidence" value="ECO:0007669"/>
    <property type="project" value="UniProtKB-UniRule"/>
</dbReference>
<evidence type="ECO:0000259" key="12">
    <source>
        <dbReference type="PROSITE" id="PS50926"/>
    </source>
</evidence>
<comment type="similarity">
    <text evidence="2 11">Belongs to the methylthiotransferase family. CDKAL1 subfamily.</text>
</comment>
<dbReference type="InterPro" id="IPR023404">
    <property type="entry name" value="rSAM_horseshoe"/>
</dbReference>
<keyword evidence="5 11" id="KW-0949">S-adenosyl-L-methionine</keyword>
<evidence type="ECO:0000313" key="16">
    <source>
        <dbReference type="Proteomes" id="UP000713479"/>
    </source>
</evidence>
<evidence type="ECO:0000256" key="6">
    <source>
        <dbReference type="ARBA" id="ARBA00022694"/>
    </source>
</evidence>
<dbReference type="EC" id="2.8.4.5" evidence="11"/>
<dbReference type="InterPro" id="IPR006466">
    <property type="entry name" value="MiaB-like_arc_euk"/>
</dbReference>
<comment type="caution">
    <text evidence="15">The sequence shown here is derived from an EMBL/GenBank/DDBJ whole genome shotgun (WGS) entry which is preliminary data.</text>
</comment>
<dbReference type="InterPro" id="IPR013848">
    <property type="entry name" value="Methylthiotransferase_N"/>
</dbReference>
<proteinExistence type="inferred from homology"/>
<evidence type="ECO:0000256" key="2">
    <source>
        <dbReference type="ARBA" id="ARBA00008616"/>
    </source>
</evidence>
<dbReference type="EMBL" id="SUTF01000006">
    <property type="protein sequence ID" value="MBE6510697.1"/>
    <property type="molecule type" value="Genomic_DNA"/>
</dbReference>
<dbReference type="InterPro" id="IPR007197">
    <property type="entry name" value="rSAM"/>
</dbReference>
<gene>
    <name evidence="15" type="ORF">E7Z74_05460</name>
</gene>
<dbReference type="FunFam" id="3.40.50.12160:FF:000003">
    <property type="entry name" value="CDK5 regulatory subunit-associated protein 1"/>
    <property type="match status" value="1"/>
</dbReference>
<dbReference type="Pfam" id="PF04055">
    <property type="entry name" value="Radical_SAM"/>
    <property type="match status" value="1"/>
</dbReference>
<dbReference type="PROSITE" id="PS51449">
    <property type="entry name" value="MTTASE_N"/>
    <property type="match status" value="1"/>
</dbReference>
<protein>
    <recommendedName>
        <fullName evidence="11">tRNA-t(6)A37 methylthiotransferase</fullName>
        <ecNumber evidence="11">2.8.4.5</ecNumber>
    </recommendedName>
</protein>
<evidence type="ECO:0000259" key="13">
    <source>
        <dbReference type="PROSITE" id="PS51449"/>
    </source>
</evidence>
<dbReference type="FunFam" id="3.80.30.20:FF:000002">
    <property type="entry name" value="threonylcarbamoyladenosine tRNA methylthiotransferase isoform X2"/>
    <property type="match status" value="1"/>
</dbReference>
<dbReference type="Gene3D" id="3.80.30.20">
    <property type="entry name" value="tm_1862 like domain"/>
    <property type="match status" value="1"/>
</dbReference>
<sequence>MKVYIESYGCTFNKADGQIMAGVLNENNIDLVDNIDDADVIIVNTCYVKLPTENKVIYKIQQLQENFPEKKIIVGGCMVEIDPEKLNKVGPNCSWIGPHQLNKTADVVTQTYCGEVVRECGFSKESKVGVAKVTDDSLIHIIQICEGCLGACTFCCTRFARGPLNSYPISDIVDEARQAIENGACEIQLTAQDTAAFGRDTGEKLSDLIKEVANLDGDFRVRVGMMHPKNILDSVDEIIEAIKLPKVYNFIHLPIQSGSDKVLKEMRRGHTIDQYLEIVDRFKSEIPDLTLATDIIVGYPTETDDDFLKTVDLLENVRPSLIHLSKYQHRKGAISSSLKEIPHETMKKRSKFLSEIKIEITQNENEELLDSHQNVLVVEIGSKGGFIAKTDSYIPVIVDDVNLGDFVRVKITDATSTYLKGAVE</sequence>
<dbReference type="InterPro" id="IPR020612">
    <property type="entry name" value="Methylthiotransferase_CS"/>
</dbReference>
<evidence type="ECO:0000256" key="5">
    <source>
        <dbReference type="ARBA" id="ARBA00022691"/>
    </source>
</evidence>
<evidence type="ECO:0000256" key="7">
    <source>
        <dbReference type="ARBA" id="ARBA00022723"/>
    </source>
</evidence>
<dbReference type="AlphaFoldDB" id="A0A8T3VJD8"/>
<comment type="function">
    <text evidence="1 11">Catalyzes the methylthiolation of N6-threonylcarbamoyladenosine (t(6)A), leading to the formation of 2-methylthio-N6-threonylcarbamoyladenosine (ms(2)t(6)A) at position 37 in tRNAs that read codons beginning with adenine.</text>
</comment>
<dbReference type="PANTHER" id="PTHR11918">
    <property type="entry name" value="RADICAL SAM PROTEINS"/>
    <property type="match status" value="1"/>
</dbReference>
<keyword evidence="3 11" id="KW-0004">4Fe-4S</keyword>
<reference evidence="15" key="1">
    <citation type="submission" date="2019-04" db="EMBL/GenBank/DDBJ databases">
        <title>Evolution of Biomass-Degrading Anaerobic Consortia Revealed by Metagenomics.</title>
        <authorList>
            <person name="Peng X."/>
        </authorList>
    </citation>
    <scope>NUCLEOTIDE SEQUENCE</scope>
    <source>
        <strain evidence="15">SIG13</strain>
    </source>
</reference>
<dbReference type="InterPro" id="IPR006638">
    <property type="entry name" value="Elp3/MiaA/NifB-like_rSAM"/>
</dbReference>
<evidence type="ECO:0000313" key="15">
    <source>
        <dbReference type="EMBL" id="MBE6510697.1"/>
    </source>
</evidence>
<dbReference type="GO" id="GO:0035598">
    <property type="term" value="F:tRNA (N(6)-L-threonylcarbamoyladenosine(37)-C(2))-methylthiotransferase activity"/>
    <property type="evidence" value="ECO:0007669"/>
    <property type="project" value="UniProtKB-UniRule"/>
</dbReference>
<dbReference type="SMART" id="SM00729">
    <property type="entry name" value="Elp3"/>
    <property type="match status" value="1"/>
</dbReference>
<evidence type="ECO:0000256" key="4">
    <source>
        <dbReference type="ARBA" id="ARBA00022679"/>
    </source>
</evidence>
<evidence type="ECO:0000256" key="10">
    <source>
        <dbReference type="ARBA" id="ARBA00051661"/>
    </source>
</evidence>
<evidence type="ECO:0000256" key="9">
    <source>
        <dbReference type="ARBA" id="ARBA00023014"/>
    </source>
</evidence>
<dbReference type="InterPro" id="IPR005839">
    <property type="entry name" value="Methylthiotransferase"/>
</dbReference>
<feature type="domain" description="Radical SAM core" evidence="14">
    <location>
        <begin position="134"/>
        <end position="363"/>
    </location>
</feature>
<dbReference type="Proteomes" id="UP000713479">
    <property type="component" value="Unassembled WGS sequence"/>
</dbReference>
<feature type="domain" description="MTTase N-terminal" evidence="13">
    <location>
        <begin position="1"/>
        <end position="113"/>
    </location>
</feature>
<evidence type="ECO:0000256" key="1">
    <source>
        <dbReference type="ARBA" id="ARBA00002399"/>
    </source>
</evidence>
<dbReference type="Gene3D" id="3.40.50.12160">
    <property type="entry name" value="Methylthiotransferase, N-terminal domain"/>
    <property type="match status" value="1"/>
</dbReference>
<dbReference type="NCBIfam" id="TIGR01578">
    <property type="entry name" value="MiaB-like-B"/>
    <property type="match status" value="1"/>
</dbReference>
<keyword evidence="7 11" id="KW-0479">Metal-binding</keyword>
<dbReference type="PROSITE" id="PS50926">
    <property type="entry name" value="TRAM"/>
    <property type="match status" value="1"/>
</dbReference>
<dbReference type="InterPro" id="IPR058240">
    <property type="entry name" value="rSAM_sf"/>
</dbReference>
<comment type="catalytic activity">
    <reaction evidence="10 11">
        <text>N(6)-L-threonylcarbamoyladenosine(37) in tRNA + (sulfur carrier)-SH + AH2 + 2 S-adenosyl-L-methionine = 2-methylsulfanyl-N(6)-L-threonylcarbamoyladenosine(37) in tRNA + (sulfur carrier)-H + 5'-deoxyadenosine + L-methionine + A + S-adenosyl-L-homocysteine + 2 H(+)</text>
        <dbReference type="Rhea" id="RHEA:37075"/>
        <dbReference type="Rhea" id="RHEA-COMP:10163"/>
        <dbReference type="Rhea" id="RHEA-COMP:11092"/>
        <dbReference type="Rhea" id="RHEA-COMP:14737"/>
        <dbReference type="Rhea" id="RHEA-COMP:14739"/>
        <dbReference type="ChEBI" id="CHEBI:13193"/>
        <dbReference type="ChEBI" id="CHEBI:15378"/>
        <dbReference type="ChEBI" id="CHEBI:17319"/>
        <dbReference type="ChEBI" id="CHEBI:17499"/>
        <dbReference type="ChEBI" id="CHEBI:29917"/>
        <dbReference type="ChEBI" id="CHEBI:57844"/>
        <dbReference type="ChEBI" id="CHEBI:57856"/>
        <dbReference type="ChEBI" id="CHEBI:59789"/>
        <dbReference type="ChEBI" id="CHEBI:64428"/>
        <dbReference type="ChEBI" id="CHEBI:74418"/>
        <dbReference type="ChEBI" id="CHEBI:74420"/>
        <dbReference type="EC" id="2.8.4.5"/>
    </reaction>
</comment>
<organism evidence="15 16">
    <name type="scientific">Methanobrevibacter millerae</name>
    <dbReference type="NCBI Taxonomy" id="230361"/>
    <lineage>
        <taxon>Archaea</taxon>
        <taxon>Methanobacteriati</taxon>
        <taxon>Methanobacteriota</taxon>
        <taxon>Methanomada group</taxon>
        <taxon>Methanobacteria</taxon>
        <taxon>Methanobacteriales</taxon>
        <taxon>Methanobacteriaceae</taxon>
        <taxon>Methanobrevibacter</taxon>
    </lineage>
</organism>
<dbReference type="PROSITE" id="PS51918">
    <property type="entry name" value="RADICAL_SAM"/>
    <property type="match status" value="1"/>
</dbReference>
<dbReference type="SFLD" id="SFLDG01061">
    <property type="entry name" value="methylthiotransferase"/>
    <property type="match status" value="1"/>
</dbReference>
<evidence type="ECO:0000256" key="11">
    <source>
        <dbReference type="RuleBase" id="RU368081"/>
    </source>
</evidence>
<dbReference type="SFLD" id="SFLDG01082">
    <property type="entry name" value="B12-binding_domain_containing"/>
    <property type="match status" value="1"/>
</dbReference>
<dbReference type="InterPro" id="IPR002792">
    <property type="entry name" value="TRAM_dom"/>
</dbReference>
<dbReference type="SUPFAM" id="SSF102114">
    <property type="entry name" value="Radical SAM enzymes"/>
    <property type="match status" value="1"/>
</dbReference>
<dbReference type="NCBIfam" id="TIGR00089">
    <property type="entry name" value="MiaB/RimO family radical SAM methylthiotransferase"/>
    <property type="match status" value="1"/>
</dbReference>
<dbReference type="GO" id="GO:0046872">
    <property type="term" value="F:metal ion binding"/>
    <property type="evidence" value="ECO:0007669"/>
    <property type="project" value="UniProtKB-UniRule"/>
</dbReference>
<dbReference type="Pfam" id="PF01938">
    <property type="entry name" value="TRAM"/>
    <property type="match status" value="1"/>
</dbReference>
<evidence type="ECO:0000256" key="8">
    <source>
        <dbReference type="ARBA" id="ARBA00023004"/>
    </source>
</evidence>
<dbReference type="InterPro" id="IPR038135">
    <property type="entry name" value="Methylthiotransferase_N_sf"/>
</dbReference>
<keyword evidence="4 11" id="KW-0808">Transferase</keyword>
<comment type="cofactor">
    <cofactor evidence="11">
        <name>[4Fe-4S] cluster</name>
        <dbReference type="ChEBI" id="CHEBI:49883"/>
    </cofactor>
    <text evidence="11">Binds 1 or 2 [4Fe-4S] cluster. One cluster is coordinated with 3 cysteines and an exchangeable S-adenosyl-L-methionine.</text>
</comment>
<keyword evidence="6 11" id="KW-0819">tRNA processing</keyword>
<feature type="domain" description="TRAM" evidence="12">
    <location>
        <begin position="366"/>
        <end position="424"/>
    </location>
</feature>